<dbReference type="InterPro" id="IPR002110">
    <property type="entry name" value="Ankyrin_rpt"/>
</dbReference>
<dbReference type="SUPFAM" id="SSF48403">
    <property type="entry name" value="Ankyrin repeat"/>
    <property type="match status" value="1"/>
</dbReference>
<keyword evidence="5" id="KW-1185">Reference proteome</keyword>
<keyword evidence="1" id="KW-0677">Repeat</keyword>
<reference evidence="4 5" key="1">
    <citation type="submission" date="2018-09" db="EMBL/GenBank/DDBJ databases">
        <authorList>
            <person name="Wang X."/>
            <person name="Du Z."/>
        </authorList>
    </citation>
    <scope>NUCLEOTIDE SEQUENCE [LARGE SCALE GENOMIC DNA]</scope>
    <source>
        <strain evidence="4 5">N3</strain>
    </source>
</reference>
<dbReference type="InterPro" id="IPR051637">
    <property type="entry name" value="Ank_repeat_dom-contain_49"/>
</dbReference>
<proteinExistence type="predicted"/>
<organism evidence="4 5">
    <name type="scientific">Algoriphagus lacus</name>
    <dbReference type="NCBI Taxonomy" id="2056311"/>
    <lineage>
        <taxon>Bacteria</taxon>
        <taxon>Pseudomonadati</taxon>
        <taxon>Bacteroidota</taxon>
        <taxon>Cytophagia</taxon>
        <taxon>Cytophagales</taxon>
        <taxon>Cyclobacteriaceae</taxon>
        <taxon>Algoriphagus</taxon>
    </lineage>
</organism>
<comment type="caution">
    <text evidence="4">The sequence shown here is derived from an EMBL/GenBank/DDBJ whole genome shotgun (WGS) entry which is preliminary data.</text>
</comment>
<dbReference type="PANTHER" id="PTHR24180">
    <property type="entry name" value="CYCLIN-DEPENDENT KINASE INHIBITOR 2C-RELATED"/>
    <property type="match status" value="1"/>
</dbReference>
<name>A0A418PRJ9_9BACT</name>
<dbReference type="PANTHER" id="PTHR24180:SF45">
    <property type="entry name" value="POLY [ADP-RIBOSE] POLYMERASE TANKYRASE"/>
    <property type="match status" value="1"/>
</dbReference>
<sequence>MTKKDIKIFFKAVSDGDVNQVSELLDKNSEYLSICNVAPPKKDDGQSGLQVAFKTGNFEVAKLLIDKGANVNFMETSEINEWTAPVLHDCIRATIFNSYTLQRDTKKFDKAFSLFELMLSKKADPKSIDSYGNNCLHRALMDARQKIENPSADLTNGILLEQLRKIFKELITAGADINSSNETRPSATSMAKNFKMERYELF</sequence>
<dbReference type="SMART" id="SM00248">
    <property type="entry name" value="ANK"/>
    <property type="match status" value="2"/>
</dbReference>
<evidence type="ECO:0000313" key="5">
    <source>
        <dbReference type="Proteomes" id="UP000283522"/>
    </source>
</evidence>
<dbReference type="Proteomes" id="UP000283522">
    <property type="component" value="Unassembled WGS sequence"/>
</dbReference>
<evidence type="ECO:0000256" key="2">
    <source>
        <dbReference type="ARBA" id="ARBA00023043"/>
    </source>
</evidence>
<feature type="repeat" description="ANK" evidence="3">
    <location>
        <begin position="44"/>
        <end position="76"/>
    </location>
</feature>
<evidence type="ECO:0000256" key="1">
    <source>
        <dbReference type="ARBA" id="ARBA00022737"/>
    </source>
</evidence>
<dbReference type="RefSeq" id="WP_119478128.1">
    <property type="nucleotide sequence ID" value="NZ_QXML01000005.1"/>
</dbReference>
<evidence type="ECO:0000313" key="4">
    <source>
        <dbReference type="EMBL" id="RIW15224.1"/>
    </source>
</evidence>
<keyword evidence="2 3" id="KW-0040">ANK repeat</keyword>
<dbReference type="Gene3D" id="1.25.40.20">
    <property type="entry name" value="Ankyrin repeat-containing domain"/>
    <property type="match status" value="1"/>
</dbReference>
<dbReference type="Pfam" id="PF00023">
    <property type="entry name" value="Ank"/>
    <property type="match status" value="1"/>
</dbReference>
<protein>
    <submittedName>
        <fullName evidence="4">Ankyrin repeat domain-containing protein</fullName>
    </submittedName>
</protein>
<dbReference type="AlphaFoldDB" id="A0A418PRJ9"/>
<dbReference type="PROSITE" id="PS50297">
    <property type="entry name" value="ANK_REP_REGION"/>
    <property type="match status" value="1"/>
</dbReference>
<dbReference type="PROSITE" id="PS50088">
    <property type="entry name" value="ANK_REPEAT"/>
    <property type="match status" value="1"/>
</dbReference>
<accession>A0A418PRJ9</accession>
<dbReference type="InterPro" id="IPR036770">
    <property type="entry name" value="Ankyrin_rpt-contain_sf"/>
</dbReference>
<dbReference type="EMBL" id="QXML01000005">
    <property type="protein sequence ID" value="RIW15224.1"/>
    <property type="molecule type" value="Genomic_DNA"/>
</dbReference>
<evidence type="ECO:0000256" key="3">
    <source>
        <dbReference type="PROSITE-ProRule" id="PRU00023"/>
    </source>
</evidence>
<dbReference type="OrthoDB" id="407974at2"/>
<gene>
    <name evidence="4" type="ORF">D0X99_12345</name>
</gene>